<dbReference type="Proteomes" id="UP000648663">
    <property type="component" value="Unassembled WGS sequence"/>
</dbReference>
<dbReference type="RefSeq" id="WP_166757001.1">
    <property type="nucleotide sequence ID" value="NZ_BAABJU010000020.1"/>
</dbReference>
<dbReference type="Proteomes" id="UP000552836">
    <property type="component" value="Unassembled WGS sequence"/>
</dbReference>
<dbReference type="InterPro" id="IPR002130">
    <property type="entry name" value="Cyclophilin-type_PPIase_dom"/>
</dbReference>
<evidence type="ECO:0000313" key="6">
    <source>
        <dbReference type="EMBL" id="NIH69513.1"/>
    </source>
</evidence>
<comment type="caution">
    <text evidence="6">The sequence shown here is derived from an EMBL/GenBank/DDBJ whole genome shotgun (WGS) entry which is preliminary data.</text>
</comment>
<dbReference type="EMBL" id="JAAMPA010000002">
    <property type="protein sequence ID" value="NIH69513.1"/>
    <property type="molecule type" value="Genomic_DNA"/>
</dbReference>
<dbReference type="InterPro" id="IPR029000">
    <property type="entry name" value="Cyclophilin-like_dom_sf"/>
</dbReference>
<organism evidence="6 7">
    <name type="scientific">Modestobacter marinus</name>
    <dbReference type="NCBI Taxonomy" id="477641"/>
    <lineage>
        <taxon>Bacteria</taxon>
        <taxon>Bacillati</taxon>
        <taxon>Actinomycetota</taxon>
        <taxon>Actinomycetes</taxon>
        <taxon>Geodermatophilales</taxon>
        <taxon>Geodermatophilaceae</taxon>
        <taxon>Modestobacter</taxon>
    </lineage>
</organism>
<comment type="function">
    <text evidence="1">PPIases accelerate the folding of proteins. It catalyzes the cis-trans isomerization of proline imidic peptide bonds in oligopeptides.</text>
</comment>
<accession>A0A846LNJ5</accession>
<dbReference type="Gene3D" id="2.40.100.10">
    <property type="entry name" value="Cyclophilin-like"/>
    <property type="match status" value="1"/>
</dbReference>
<evidence type="ECO:0000259" key="4">
    <source>
        <dbReference type="PROSITE" id="PS50072"/>
    </source>
</evidence>
<feature type="domain" description="PPIase cyclophilin-type" evidence="4">
    <location>
        <begin position="121"/>
        <end position="268"/>
    </location>
</feature>
<gene>
    <name evidence="5" type="primary">ppiB</name>
    <name evidence="6" type="ORF">FB380_004001</name>
    <name evidence="5" type="ORF">GCM10011589_33140</name>
</gene>
<dbReference type="EC" id="5.2.1.8" evidence="6"/>
<reference evidence="8" key="2">
    <citation type="journal article" date="2019" name="Int. J. Syst. Evol. Microbiol.">
        <title>The Global Catalogue of Microorganisms (GCM) 10K type strain sequencing project: providing services to taxonomists for standard genome sequencing and annotation.</title>
        <authorList>
            <consortium name="The Broad Institute Genomics Platform"/>
            <consortium name="The Broad Institute Genome Sequencing Center for Infectious Disease"/>
            <person name="Wu L."/>
            <person name="Ma J."/>
        </authorList>
    </citation>
    <scope>NUCLEOTIDE SEQUENCE [LARGE SCALE GENOMIC DNA]</scope>
    <source>
        <strain evidence="8">CGMCC 4.5581</strain>
    </source>
</reference>
<dbReference type="AlphaFoldDB" id="A0A846LNJ5"/>
<evidence type="ECO:0000256" key="1">
    <source>
        <dbReference type="ARBA" id="ARBA00002388"/>
    </source>
</evidence>
<feature type="region of interest" description="Disordered" evidence="2">
    <location>
        <begin position="60"/>
        <end position="85"/>
    </location>
</feature>
<proteinExistence type="predicted"/>
<feature type="compositionally biased region" description="Low complexity" evidence="2">
    <location>
        <begin position="63"/>
        <end position="78"/>
    </location>
</feature>
<reference evidence="5" key="4">
    <citation type="submission" date="2024-05" db="EMBL/GenBank/DDBJ databases">
        <authorList>
            <person name="Sun Q."/>
            <person name="Zhou Y."/>
        </authorList>
    </citation>
    <scope>NUCLEOTIDE SEQUENCE</scope>
    <source>
        <strain evidence="5">CGMCC 4.5581</strain>
    </source>
</reference>
<keyword evidence="8" id="KW-1185">Reference proteome</keyword>
<keyword evidence="3" id="KW-0472">Membrane</keyword>
<keyword evidence="6" id="KW-0413">Isomerase</keyword>
<dbReference type="PANTHER" id="PTHR45625:SF3">
    <property type="entry name" value="PEPTIDYL-PROLYL CIS-TRANS ISOMERASE B-RELATED"/>
    <property type="match status" value="1"/>
</dbReference>
<reference evidence="5" key="1">
    <citation type="journal article" date="2014" name="Int. J. Syst. Evol. Microbiol.">
        <title>Complete genome of a new Firmicutes species belonging to the dominant human colonic microbiota ('Ruminococcus bicirculans') reveals two chromosomes and a selective capacity to utilize plant glucans.</title>
        <authorList>
            <consortium name="NISC Comparative Sequencing Program"/>
            <person name="Wegmann U."/>
            <person name="Louis P."/>
            <person name="Goesmann A."/>
            <person name="Henrissat B."/>
            <person name="Duncan S.H."/>
            <person name="Flint H.J."/>
        </authorList>
    </citation>
    <scope>NUCLEOTIDE SEQUENCE</scope>
    <source>
        <strain evidence="5">CGMCC 4.5581</strain>
    </source>
</reference>
<keyword evidence="3" id="KW-1133">Transmembrane helix</keyword>
<dbReference type="GO" id="GO:0003755">
    <property type="term" value="F:peptidyl-prolyl cis-trans isomerase activity"/>
    <property type="evidence" value="ECO:0007669"/>
    <property type="project" value="UniProtKB-EC"/>
</dbReference>
<sequence>MPTNKQRRQAAQKRLQRQLERREELAKKRRRNLLVGVTVLAVVAVLSAVFLITGLGGDDAEDTAAAPESTSESPETTPVVDGSDGTCDFVPDTSGSATLTDVGIPPAEVPTTATTDLTLATSAGDIGLTLDQANAPCASASMAYLAQQGFFDGTPCHRLTSGGLSVLQCGDPSGTGTGGPTYDFPTQVTGSETYPRGTLAMANAGQGTDASQFFLVFADSQLQPDYTVVGTVDEAGLATLDAIAAAGIAGGASDGAPATPVTIESATVAAP</sequence>
<dbReference type="PROSITE" id="PS50072">
    <property type="entry name" value="CSA_PPIASE_2"/>
    <property type="match status" value="1"/>
</dbReference>
<protein>
    <submittedName>
        <fullName evidence="5 6">Peptidyl-prolyl cis-trans isomerase</fullName>
        <ecNumber evidence="6">5.2.1.8</ecNumber>
    </submittedName>
</protein>
<name>A0A846LNJ5_9ACTN</name>
<dbReference type="Pfam" id="PF00160">
    <property type="entry name" value="Pro_isomerase"/>
    <property type="match status" value="1"/>
</dbReference>
<dbReference type="PANTHER" id="PTHR45625">
    <property type="entry name" value="PEPTIDYL-PROLYL CIS-TRANS ISOMERASE-RELATED"/>
    <property type="match status" value="1"/>
</dbReference>
<evidence type="ECO:0000256" key="3">
    <source>
        <dbReference type="SAM" id="Phobius"/>
    </source>
</evidence>
<dbReference type="InterPro" id="IPR044666">
    <property type="entry name" value="Cyclophilin_A-like"/>
</dbReference>
<feature type="transmembrane region" description="Helical" evidence="3">
    <location>
        <begin position="32"/>
        <end position="52"/>
    </location>
</feature>
<keyword evidence="3" id="KW-0812">Transmembrane</keyword>
<reference evidence="6 7" key="3">
    <citation type="submission" date="2020-02" db="EMBL/GenBank/DDBJ databases">
        <title>Sequencing the genomes of 1000 actinobacteria strains.</title>
        <authorList>
            <person name="Klenk H.-P."/>
        </authorList>
    </citation>
    <scope>NUCLEOTIDE SEQUENCE [LARGE SCALE GENOMIC DNA]</scope>
    <source>
        <strain evidence="6 7">DSM 45201</strain>
    </source>
</reference>
<dbReference type="SUPFAM" id="SSF50891">
    <property type="entry name" value="Cyclophilin-like"/>
    <property type="match status" value="1"/>
</dbReference>
<evidence type="ECO:0000313" key="5">
    <source>
        <dbReference type="EMBL" id="GGL74497.1"/>
    </source>
</evidence>
<evidence type="ECO:0000313" key="8">
    <source>
        <dbReference type="Proteomes" id="UP000648663"/>
    </source>
</evidence>
<evidence type="ECO:0000256" key="2">
    <source>
        <dbReference type="SAM" id="MobiDB-lite"/>
    </source>
</evidence>
<evidence type="ECO:0000313" key="7">
    <source>
        <dbReference type="Proteomes" id="UP000552836"/>
    </source>
</evidence>
<dbReference type="CDD" id="cd00317">
    <property type="entry name" value="cyclophilin"/>
    <property type="match status" value="1"/>
</dbReference>
<dbReference type="EMBL" id="BMMI01000006">
    <property type="protein sequence ID" value="GGL74497.1"/>
    <property type="molecule type" value="Genomic_DNA"/>
</dbReference>